<evidence type="ECO:0000256" key="6">
    <source>
        <dbReference type="ARBA" id="ARBA00022801"/>
    </source>
</evidence>
<keyword evidence="4 11" id="KW-0812">Transmembrane</keyword>
<evidence type="ECO:0000256" key="11">
    <source>
        <dbReference type="HAMAP-Rule" id="MF_00188"/>
    </source>
</evidence>
<feature type="active site" evidence="11">
    <location>
        <position position="148"/>
    </location>
</feature>
<keyword evidence="14" id="KW-1185">Reference proteome</keyword>
<dbReference type="CDD" id="cd07327">
    <property type="entry name" value="M48B_HtpX_like"/>
    <property type="match status" value="1"/>
</dbReference>
<dbReference type="GO" id="GO:0008237">
    <property type="term" value="F:metallopeptidase activity"/>
    <property type="evidence" value="ECO:0007669"/>
    <property type="project" value="UniProtKB-KW"/>
</dbReference>
<gene>
    <name evidence="11 13" type="primary">htpX</name>
    <name evidence="13" type="ORF">GCM10022215_29370</name>
</gene>
<comment type="cofactor">
    <cofactor evidence="11">
        <name>Zn(2+)</name>
        <dbReference type="ChEBI" id="CHEBI:29105"/>
    </cofactor>
    <text evidence="11">Binds 1 zinc ion per subunit.</text>
</comment>
<evidence type="ECO:0000256" key="2">
    <source>
        <dbReference type="ARBA" id="ARBA00022475"/>
    </source>
</evidence>
<keyword evidence="3 11" id="KW-0645">Protease</keyword>
<keyword evidence="7 11" id="KW-0862">Zinc</keyword>
<evidence type="ECO:0000256" key="5">
    <source>
        <dbReference type="ARBA" id="ARBA00022723"/>
    </source>
</evidence>
<evidence type="ECO:0000256" key="4">
    <source>
        <dbReference type="ARBA" id="ARBA00022692"/>
    </source>
</evidence>
<comment type="caution">
    <text evidence="13">The sequence shown here is derived from an EMBL/GenBank/DDBJ whole genome shotgun (WGS) entry which is preliminary data.</text>
</comment>
<evidence type="ECO:0000256" key="7">
    <source>
        <dbReference type="ARBA" id="ARBA00022833"/>
    </source>
</evidence>
<dbReference type="EMBL" id="BAAAZH010000023">
    <property type="protein sequence ID" value="GAA4123075.1"/>
    <property type="molecule type" value="Genomic_DNA"/>
</dbReference>
<sequence>MARTRFVADAGLTARMTLVIFLLGAAFVALITVVMSILASAGMGSLALLAGAAGLGIAFYQWYSSDSVAMRAMRAREVTPQQAPELHAMIDRLCAAADMPKPRVGVADTNVPNAFATGRSPQRSAVVVTTGILQILTAEELEGVLAHELSHVAHRDVLVMTAASSAGIVAGMLSQGAQFGAWFGGGRRDNNSGLPIWLAVLLVSMVTYAVTFLLVKLLSRYRELSADRSGAYLTGRPQALGSALQKISGRMNVVPDQELRASQPMNAFFIAPAIKGVDLRTLTSTHPTLEQRLEQLARIEADLRGRAG</sequence>
<accession>A0ABP7XPA3</accession>
<dbReference type="HAMAP" id="MF_00188">
    <property type="entry name" value="Pept_M48_protease_HtpX"/>
    <property type="match status" value="1"/>
</dbReference>
<evidence type="ECO:0000259" key="12">
    <source>
        <dbReference type="Pfam" id="PF01435"/>
    </source>
</evidence>
<dbReference type="Proteomes" id="UP001501495">
    <property type="component" value="Unassembled WGS sequence"/>
</dbReference>
<proteinExistence type="inferred from homology"/>
<organism evidence="13 14">
    <name type="scientific">Nocardioides fonticola</name>
    <dbReference type="NCBI Taxonomy" id="450363"/>
    <lineage>
        <taxon>Bacteria</taxon>
        <taxon>Bacillati</taxon>
        <taxon>Actinomycetota</taxon>
        <taxon>Actinomycetes</taxon>
        <taxon>Propionibacteriales</taxon>
        <taxon>Nocardioidaceae</taxon>
        <taxon>Nocardioides</taxon>
    </lineage>
</organism>
<reference evidence="14" key="1">
    <citation type="journal article" date="2019" name="Int. J. Syst. Evol. Microbiol.">
        <title>The Global Catalogue of Microorganisms (GCM) 10K type strain sequencing project: providing services to taxonomists for standard genome sequencing and annotation.</title>
        <authorList>
            <consortium name="The Broad Institute Genomics Platform"/>
            <consortium name="The Broad Institute Genome Sequencing Center for Infectious Disease"/>
            <person name="Wu L."/>
            <person name="Ma J."/>
        </authorList>
    </citation>
    <scope>NUCLEOTIDE SEQUENCE [LARGE SCALE GENOMIC DNA]</scope>
    <source>
        <strain evidence="14">JCM 16703</strain>
    </source>
</reference>
<keyword evidence="10 11" id="KW-0472">Membrane</keyword>
<keyword evidence="5 11" id="KW-0479">Metal-binding</keyword>
<feature type="domain" description="Peptidase M48" evidence="12">
    <location>
        <begin position="80"/>
        <end position="298"/>
    </location>
</feature>
<protein>
    <recommendedName>
        <fullName evidence="11">Protease HtpX homolog</fullName>
        <ecNumber evidence="11">3.4.24.-</ecNumber>
    </recommendedName>
</protein>
<dbReference type="EC" id="3.4.24.-" evidence="11"/>
<evidence type="ECO:0000256" key="1">
    <source>
        <dbReference type="ARBA" id="ARBA00009779"/>
    </source>
</evidence>
<feature type="binding site" evidence="11">
    <location>
        <position position="223"/>
    </location>
    <ligand>
        <name>Zn(2+)</name>
        <dbReference type="ChEBI" id="CHEBI:29105"/>
        <note>catalytic</note>
    </ligand>
</feature>
<comment type="subcellular location">
    <subcellularLocation>
        <location evidence="11">Cell membrane</location>
        <topology evidence="11">Multi-pass membrane protein</topology>
    </subcellularLocation>
</comment>
<feature type="binding site" evidence="11">
    <location>
        <position position="147"/>
    </location>
    <ligand>
        <name>Zn(2+)</name>
        <dbReference type="ChEBI" id="CHEBI:29105"/>
        <note>catalytic</note>
    </ligand>
</feature>
<dbReference type="InterPro" id="IPR022919">
    <property type="entry name" value="Pept_M48_protease_HtpX"/>
</dbReference>
<feature type="transmembrane region" description="Helical" evidence="11">
    <location>
        <begin position="12"/>
        <end position="39"/>
    </location>
</feature>
<dbReference type="NCBIfam" id="NF002669">
    <property type="entry name" value="PRK02391.1"/>
    <property type="match status" value="1"/>
</dbReference>
<dbReference type="PANTHER" id="PTHR43221:SF2">
    <property type="entry name" value="PROTEASE HTPX HOMOLOG"/>
    <property type="match status" value="1"/>
</dbReference>
<dbReference type="Gene3D" id="3.30.2010.10">
    <property type="entry name" value="Metalloproteases ('zincins'), catalytic domain"/>
    <property type="match status" value="1"/>
</dbReference>
<evidence type="ECO:0000313" key="13">
    <source>
        <dbReference type="EMBL" id="GAA4123075.1"/>
    </source>
</evidence>
<dbReference type="PANTHER" id="PTHR43221">
    <property type="entry name" value="PROTEASE HTPX"/>
    <property type="match status" value="1"/>
</dbReference>
<evidence type="ECO:0000256" key="10">
    <source>
        <dbReference type="ARBA" id="ARBA00023136"/>
    </source>
</evidence>
<name>A0ABP7XPA3_9ACTN</name>
<evidence type="ECO:0000256" key="9">
    <source>
        <dbReference type="ARBA" id="ARBA00023049"/>
    </source>
</evidence>
<feature type="transmembrane region" description="Helical" evidence="11">
    <location>
        <begin position="194"/>
        <end position="215"/>
    </location>
</feature>
<dbReference type="InterPro" id="IPR001915">
    <property type="entry name" value="Peptidase_M48"/>
</dbReference>
<keyword evidence="6 11" id="KW-0378">Hydrolase</keyword>
<keyword evidence="9 11" id="KW-0482">Metalloprotease</keyword>
<dbReference type="InterPro" id="IPR050083">
    <property type="entry name" value="HtpX_protease"/>
</dbReference>
<evidence type="ECO:0000256" key="8">
    <source>
        <dbReference type="ARBA" id="ARBA00022989"/>
    </source>
</evidence>
<dbReference type="RefSeq" id="WP_344734206.1">
    <property type="nucleotide sequence ID" value="NZ_BAAAZH010000023.1"/>
</dbReference>
<feature type="binding site" evidence="11">
    <location>
        <position position="151"/>
    </location>
    <ligand>
        <name>Zn(2+)</name>
        <dbReference type="ChEBI" id="CHEBI:29105"/>
        <note>catalytic</note>
    </ligand>
</feature>
<keyword evidence="2 11" id="KW-1003">Cell membrane</keyword>
<comment type="similarity">
    <text evidence="1 11">Belongs to the peptidase M48B family.</text>
</comment>
<dbReference type="Pfam" id="PF01435">
    <property type="entry name" value="Peptidase_M48"/>
    <property type="match status" value="1"/>
</dbReference>
<feature type="transmembrane region" description="Helical" evidence="11">
    <location>
        <begin position="45"/>
        <end position="63"/>
    </location>
</feature>
<evidence type="ECO:0000313" key="14">
    <source>
        <dbReference type="Proteomes" id="UP001501495"/>
    </source>
</evidence>
<keyword evidence="8 11" id="KW-1133">Transmembrane helix</keyword>
<evidence type="ECO:0000256" key="3">
    <source>
        <dbReference type="ARBA" id="ARBA00022670"/>
    </source>
</evidence>